<evidence type="ECO:0000313" key="2">
    <source>
        <dbReference type="Proteomes" id="UP000499080"/>
    </source>
</evidence>
<dbReference type="EMBL" id="BGPR01138355">
    <property type="protein sequence ID" value="GBN61956.1"/>
    <property type="molecule type" value="Genomic_DNA"/>
</dbReference>
<organism evidence="1 2">
    <name type="scientific">Araneus ventricosus</name>
    <name type="common">Orbweaver spider</name>
    <name type="synonym">Epeira ventricosa</name>
    <dbReference type="NCBI Taxonomy" id="182803"/>
    <lineage>
        <taxon>Eukaryota</taxon>
        <taxon>Metazoa</taxon>
        <taxon>Ecdysozoa</taxon>
        <taxon>Arthropoda</taxon>
        <taxon>Chelicerata</taxon>
        <taxon>Arachnida</taxon>
        <taxon>Araneae</taxon>
        <taxon>Araneomorphae</taxon>
        <taxon>Entelegynae</taxon>
        <taxon>Araneoidea</taxon>
        <taxon>Araneidae</taxon>
        <taxon>Araneus</taxon>
    </lineage>
</organism>
<name>A0A4Y2QGI2_ARAVE</name>
<reference evidence="1 2" key="1">
    <citation type="journal article" date="2019" name="Sci. Rep.">
        <title>Orb-weaving spider Araneus ventricosus genome elucidates the spidroin gene catalogue.</title>
        <authorList>
            <person name="Kono N."/>
            <person name="Nakamura H."/>
            <person name="Ohtoshi R."/>
            <person name="Moran D.A.P."/>
            <person name="Shinohara A."/>
            <person name="Yoshida Y."/>
            <person name="Fujiwara M."/>
            <person name="Mori M."/>
            <person name="Tomita M."/>
            <person name="Arakawa K."/>
        </authorList>
    </citation>
    <scope>NUCLEOTIDE SEQUENCE [LARGE SCALE GENOMIC DNA]</scope>
</reference>
<protein>
    <submittedName>
        <fullName evidence="1">Uncharacterized protein</fullName>
    </submittedName>
</protein>
<evidence type="ECO:0000313" key="1">
    <source>
        <dbReference type="EMBL" id="GBN61956.1"/>
    </source>
</evidence>
<proteinExistence type="predicted"/>
<dbReference type="AlphaFoldDB" id="A0A4Y2QGI2"/>
<gene>
    <name evidence="1" type="ORF">AVEN_177626_1</name>
</gene>
<keyword evidence="2" id="KW-1185">Reference proteome</keyword>
<comment type="caution">
    <text evidence="1">The sequence shown here is derived from an EMBL/GenBank/DDBJ whole genome shotgun (WGS) entry which is preliminary data.</text>
</comment>
<dbReference type="Proteomes" id="UP000499080">
    <property type="component" value="Unassembled WGS sequence"/>
</dbReference>
<sequence>MAKEEDILGIKIIEGSNFYTVKFRRNDRVQRLSLMSNAIKVHNESVSINSTTLFQRISITKQSDEELEDFLKYEQCPFPLLVFDEDGMRKARNPLHTKLSSHVHSILMLKAVYILLIEAAYCIESSGVELFHQFVIFM</sequence>
<dbReference type="OrthoDB" id="6106269at2759"/>
<accession>A0A4Y2QGI2</accession>